<reference evidence="1" key="1">
    <citation type="journal article" date="2015" name="Genome Biol. Evol.">
        <title>Organellar Genomes of White Spruce (Picea glauca): Assembly and Annotation.</title>
        <authorList>
            <person name="Jackman S.D."/>
            <person name="Warren R.L."/>
            <person name="Gibb E.A."/>
            <person name="Vandervalk B.P."/>
            <person name="Mohamadi H."/>
            <person name="Chu J."/>
            <person name="Raymond A."/>
            <person name="Pleasance S."/>
            <person name="Coope R."/>
            <person name="Wildung M.R."/>
            <person name="Ritland C.E."/>
            <person name="Bousquet J."/>
            <person name="Jones S.J."/>
            <person name="Bohlmann J."/>
            <person name="Birol I."/>
        </authorList>
    </citation>
    <scope>NUCLEOTIDE SEQUENCE [LARGE SCALE GENOMIC DNA]</scope>
    <source>
        <tissue evidence="1">Flushing bud</tissue>
    </source>
</reference>
<dbReference type="EMBL" id="LKAM01000001">
    <property type="protein sequence ID" value="KUM51080.1"/>
    <property type="molecule type" value="Genomic_DNA"/>
</dbReference>
<evidence type="ECO:0000313" key="1">
    <source>
        <dbReference type="EMBL" id="KUM51080.1"/>
    </source>
</evidence>
<dbReference type="AlphaFoldDB" id="A0A117NJ78"/>
<accession>A0A117NJ78</accession>
<comment type="caution">
    <text evidence="1">The sequence shown here is derived from an EMBL/GenBank/DDBJ whole genome shotgun (WGS) entry which is preliminary data.</text>
</comment>
<proteinExistence type="predicted"/>
<geneLocation type="mitochondrion" evidence="1"/>
<gene>
    <name evidence="1" type="ORF">ABT39_MTgene926</name>
</gene>
<organism evidence="1">
    <name type="scientific">Picea glauca</name>
    <name type="common">White spruce</name>
    <name type="synonym">Pinus glauca</name>
    <dbReference type="NCBI Taxonomy" id="3330"/>
    <lineage>
        <taxon>Eukaryota</taxon>
        <taxon>Viridiplantae</taxon>
        <taxon>Streptophyta</taxon>
        <taxon>Embryophyta</taxon>
        <taxon>Tracheophyta</taxon>
        <taxon>Spermatophyta</taxon>
        <taxon>Pinopsida</taxon>
        <taxon>Pinidae</taxon>
        <taxon>Conifers I</taxon>
        <taxon>Pinales</taxon>
        <taxon>Pinaceae</taxon>
        <taxon>Picea</taxon>
    </lineage>
</organism>
<sequence length="124" mass="14545">MSSLDDPTSGIDMGSMSPNLRSGMYKLRDVHTLSWNPHHSKRCSVSQLSRLERQLPIHRSLFSLQSDKQGNQVPLADVSYQRKENEVRNNSYRLTQLWKSIMTYLRTRKEYQCIVQYNMESTSF</sequence>
<name>A0A117NJ78_PICGL</name>
<protein>
    <submittedName>
        <fullName evidence="1">Uncharacterized protein</fullName>
    </submittedName>
</protein>
<keyword evidence="1" id="KW-0496">Mitochondrion</keyword>